<sequence length="135" mass="15438">MPDLPSPNENIRPYSSYHGQAREIHGRLLHEVRLAPDFGPEPARLEYDGVGVDIETAGDLQKGIRPDGETFLHLVTRSFRILSQPPARGNRIKQSKHRHHHITHRALTGLIGRHHRLARLRLRPTRHDPALVKHP</sequence>
<organism evidence="1">
    <name type="scientific">Candidatus Kentrum sp. FM</name>
    <dbReference type="NCBI Taxonomy" id="2126340"/>
    <lineage>
        <taxon>Bacteria</taxon>
        <taxon>Pseudomonadati</taxon>
        <taxon>Pseudomonadota</taxon>
        <taxon>Gammaproteobacteria</taxon>
        <taxon>Candidatus Kentrum</taxon>
    </lineage>
</organism>
<proteinExistence type="predicted"/>
<name>A0A450TKR9_9GAMM</name>
<reference evidence="1" key="1">
    <citation type="submission" date="2019-02" db="EMBL/GenBank/DDBJ databases">
        <authorList>
            <person name="Gruber-Vodicka R. H."/>
            <person name="Seah K. B. B."/>
        </authorList>
    </citation>
    <scope>NUCLEOTIDE SEQUENCE</scope>
    <source>
        <strain evidence="1">BECK_BZ163</strain>
        <strain evidence="2">BECK_BZ165</strain>
    </source>
</reference>
<protein>
    <submittedName>
        <fullName evidence="1">Uncharacterized protein</fullName>
    </submittedName>
</protein>
<accession>A0A450TKR9</accession>
<dbReference type="EMBL" id="CAADFA010000823">
    <property type="protein sequence ID" value="VFJ75103.1"/>
    <property type="molecule type" value="Genomic_DNA"/>
</dbReference>
<dbReference type="EMBL" id="CAADEZ010000467">
    <property type="protein sequence ID" value="VFJ68201.1"/>
    <property type="molecule type" value="Genomic_DNA"/>
</dbReference>
<evidence type="ECO:0000313" key="2">
    <source>
        <dbReference type="EMBL" id="VFJ75103.1"/>
    </source>
</evidence>
<evidence type="ECO:0000313" key="1">
    <source>
        <dbReference type="EMBL" id="VFJ68201.1"/>
    </source>
</evidence>
<dbReference type="AlphaFoldDB" id="A0A450TKR9"/>
<gene>
    <name evidence="1" type="ORF">BECKFM1743A_GA0114220_104673</name>
    <name evidence="2" type="ORF">BECKFM1743C_GA0114222_108231</name>
</gene>